<dbReference type="PATRIC" id="fig|1088721.3.peg.2743"/>
<proteinExistence type="predicted"/>
<gene>
    <name evidence="3" type="ORF">NSU_2778</name>
</gene>
<dbReference type="InterPro" id="IPR001387">
    <property type="entry name" value="Cro/C1-type_HTH"/>
</dbReference>
<dbReference type="SMART" id="SM00530">
    <property type="entry name" value="HTH_XRE"/>
    <property type="match status" value="1"/>
</dbReference>
<evidence type="ECO:0000313" key="3">
    <source>
        <dbReference type="EMBL" id="EHJ60252.1"/>
    </source>
</evidence>
<evidence type="ECO:0000313" key="4">
    <source>
        <dbReference type="Proteomes" id="UP000004030"/>
    </source>
</evidence>
<dbReference type="EMBL" id="AGFM01000040">
    <property type="protein sequence ID" value="EHJ60252.1"/>
    <property type="molecule type" value="Genomic_DNA"/>
</dbReference>
<keyword evidence="1 3" id="KW-0238">DNA-binding</keyword>
<dbReference type="PROSITE" id="PS50943">
    <property type="entry name" value="HTH_CROC1"/>
    <property type="match status" value="1"/>
</dbReference>
<dbReference type="GO" id="GO:0003677">
    <property type="term" value="F:DNA binding"/>
    <property type="evidence" value="ECO:0007669"/>
    <property type="project" value="UniProtKB-KW"/>
</dbReference>
<dbReference type="Proteomes" id="UP000004030">
    <property type="component" value="Unassembled WGS sequence"/>
</dbReference>
<dbReference type="Pfam" id="PF13560">
    <property type="entry name" value="HTH_31"/>
    <property type="match status" value="1"/>
</dbReference>
<organism evidence="3 4">
    <name type="scientific">Novosphingobium pentaromativorans US6-1</name>
    <dbReference type="NCBI Taxonomy" id="1088721"/>
    <lineage>
        <taxon>Bacteria</taxon>
        <taxon>Pseudomonadati</taxon>
        <taxon>Pseudomonadota</taxon>
        <taxon>Alphaproteobacteria</taxon>
        <taxon>Sphingomonadales</taxon>
        <taxon>Sphingomonadaceae</taxon>
        <taxon>Novosphingobium</taxon>
    </lineage>
</organism>
<evidence type="ECO:0000259" key="2">
    <source>
        <dbReference type="PROSITE" id="PS50943"/>
    </source>
</evidence>
<dbReference type="InterPro" id="IPR050807">
    <property type="entry name" value="TransReg_Diox_bact_type"/>
</dbReference>
<feature type="domain" description="HTH cro/C1-type" evidence="2">
    <location>
        <begin position="123"/>
        <end position="177"/>
    </location>
</feature>
<reference evidence="3 4" key="1">
    <citation type="journal article" date="2012" name="J. Bacteriol.">
        <title>Genome sequence of benzo(a)pyrene-degrading bacterium Novosphingobium pentaromativorans US6-1.</title>
        <authorList>
            <person name="Luo Y.R."/>
            <person name="Kang S.G."/>
            <person name="Kim S.J."/>
            <person name="Kim M.R."/>
            <person name="Li N."/>
            <person name="Lee J.H."/>
            <person name="Kwon K.K."/>
        </authorList>
    </citation>
    <scope>NUCLEOTIDE SEQUENCE [LARGE SCALE GENOMIC DNA]</scope>
    <source>
        <strain evidence="3 4">US6-1</strain>
    </source>
</reference>
<dbReference type="STRING" id="1088721.JI59_06240"/>
<protein>
    <submittedName>
        <fullName evidence="3">DNA-binding protein, putative</fullName>
    </submittedName>
</protein>
<dbReference type="GO" id="GO:0003700">
    <property type="term" value="F:DNA-binding transcription factor activity"/>
    <property type="evidence" value="ECO:0007669"/>
    <property type="project" value="TreeGrafter"/>
</dbReference>
<dbReference type="PANTHER" id="PTHR46797">
    <property type="entry name" value="HTH-TYPE TRANSCRIPTIONAL REGULATOR"/>
    <property type="match status" value="1"/>
</dbReference>
<dbReference type="KEGG" id="npn:JI59_06240"/>
<dbReference type="OrthoDB" id="9795572at2"/>
<dbReference type="AlphaFoldDB" id="G6EEK7"/>
<accession>G6EEK7</accession>
<dbReference type="CDD" id="cd00093">
    <property type="entry name" value="HTH_XRE"/>
    <property type="match status" value="1"/>
</dbReference>
<name>G6EEK7_9SPHN</name>
<evidence type="ECO:0000256" key="1">
    <source>
        <dbReference type="ARBA" id="ARBA00023125"/>
    </source>
</evidence>
<dbReference type="eggNOG" id="COG1396">
    <property type="taxonomic scope" value="Bacteria"/>
</dbReference>
<comment type="caution">
    <text evidence="3">The sequence shown here is derived from an EMBL/GenBank/DDBJ whole genome shotgun (WGS) entry which is preliminary data.</text>
</comment>
<keyword evidence="4" id="KW-1185">Reference proteome</keyword>
<sequence length="227" mass="24650">MAKINLRSRTGYLHGQPTRKLSLEGTAASFKGDRESVSITNLSKSGMLLETSAPLSVGEPLMVLFPEGETRNASIVWAAETIFACEFDKALSIATIRKVQLQSPPEPRSAEETASSEALGARIKRLRRERGFGVDHFASHIGVSRPTLWKWEKGTVSPRQNMVQAIARALGVPETELLYGSKPAPVRQDSPAATAFEASSSVIASKKVEIAKLIGVDPNRVRILIET</sequence>
<dbReference type="SUPFAM" id="SSF47413">
    <property type="entry name" value="lambda repressor-like DNA-binding domains"/>
    <property type="match status" value="1"/>
</dbReference>
<dbReference type="Gene3D" id="1.10.260.40">
    <property type="entry name" value="lambda repressor-like DNA-binding domains"/>
    <property type="match status" value="1"/>
</dbReference>
<dbReference type="GO" id="GO:0005829">
    <property type="term" value="C:cytosol"/>
    <property type="evidence" value="ECO:0007669"/>
    <property type="project" value="TreeGrafter"/>
</dbReference>
<dbReference type="InterPro" id="IPR010982">
    <property type="entry name" value="Lambda_DNA-bd_dom_sf"/>
</dbReference>
<dbReference type="PANTHER" id="PTHR46797:SF1">
    <property type="entry name" value="METHYLPHOSPHONATE SYNTHASE"/>
    <property type="match status" value="1"/>
</dbReference>